<dbReference type="PANTHER" id="PTHR46212">
    <property type="entry name" value="PEFLIN"/>
    <property type="match status" value="1"/>
</dbReference>
<evidence type="ECO:0000256" key="5">
    <source>
        <dbReference type="ARBA" id="ARBA00022824"/>
    </source>
</evidence>
<dbReference type="Proteomes" id="UP000192247">
    <property type="component" value="Unassembled WGS sequence"/>
</dbReference>
<protein>
    <recommendedName>
        <fullName evidence="10">Peflin</fullName>
    </recommendedName>
    <alternativeName>
        <fullName evidence="11">PEF protein with a long N-terminal hydrophobic domain</fullName>
    </alternativeName>
    <alternativeName>
        <fullName evidence="12">Penta-EF hand domain-containing protein 1</fullName>
    </alternativeName>
</protein>
<evidence type="ECO:0000256" key="3">
    <source>
        <dbReference type="ARBA" id="ARBA00022723"/>
    </source>
</evidence>
<keyword evidence="2" id="KW-0963">Cytoplasm</keyword>
<dbReference type="SUPFAM" id="SSF47473">
    <property type="entry name" value="EF-hand"/>
    <property type="match status" value="1"/>
</dbReference>
<keyword evidence="5" id="KW-0256">Endoplasmic reticulum</keyword>
<evidence type="ECO:0000259" key="13">
    <source>
        <dbReference type="PROSITE" id="PS50222"/>
    </source>
</evidence>
<dbReference type="InterPro" id="IPR002048">
    <property type="entry name" value="EF_hand_dom"/>
</dbReference>
<accession>A0A1V9X193</accession>
<keyword evidence="3" id="KW-0479">Metal-binding</keyword>
<feature type="domain" description="EF-hand" evidence="13">
    <location>
        <begin position="122"/>
        <end position="157"/>
    </location>
</feature>
<dbReference type="InterPro" id="IPR051426">
    <property type="entry name" value="Peflin/Sorcin_CaBP"/>
</dbReference>
<evidence type="ECO:0000256" key="11">
    <source>
        <dbReference type="ARBA" id="ARBA00041490"/>
    </source>
</evidence>
<dbReference type="EMBL" id="MNPL01029416">
    <property type="protein sequence ID" value="OQR67257.1"/>
    <property type="molecule type" value="Genomic_DNA"/>
</dbReference>
<keyword evidence="8" id="KW-0968">Cytoplasmic vesicle</keyword>
<evidence type="ECO:0000256" key="4">
    <source>
        <dbReference type="ARBA" id="ARBA00022737"/>
    </source>
</evidence>
<organism evidence="14 15">
    <name type="scientific">Tropilaelaps mercedesae</name>
    <dbReference type="NCBI Taxonomy" id="418985"/>
    <lineage>
        <taxon>Eukaryota</taxon>
        <taxon>Metazoa</taxon>
        <taxon>Ecdysozoa</taxon>
        <taxon>Arthropoda</taxon>
        <taxon>Chelicerata</taxon>
        <taxon>Arachnida</taxon>
        <taxon>Acari</taxon>
        <taxon>Parasitiformes</taxon>
        <taxon>Mesostigmata</taxon>
        <taxon>Gamasina</taxon>
        <taxon>Dermanyssoidea</taxon>
        <taxon>Laelapidae</taxon>
        <taxon>Tropilaelaps</taxon>
    </lineage>
</organism>
<dbReference type="AlphaFoldDB" id="A0A1V9X193"/>
<dbReference type="PROSITE" id="PS50222">
    <property type="entry name" value="EF_HAND_2"/>
    <property type="match status" value="1"/>
</dbReference>
<evidence type="ECO:0000256" key="8">
    <source>
        <dbReference type="ARBA" id="ARBA00023329"/>
    </source>
</evidence>
<comment type="subcellular location">
    <subcellularLocation>
        <location evidence="9">Cytoplasmic vesicle</location>
        <location evidence="9">COPII-coated vesicle membrane</location>
        <topology evidence="9">Peripheral membrane protein</topology>
    </subcellularLocation>
    <subcellularLocation>
        <location evidence="1">Endoplasmic reticulum</location>
    </subcellularLocation>
</comment>
<dbReference type="Gene3D" id="1.10.238.10">
    <property type="entry name" value="EF-hand"/>
    <property type="match status" value="1"/>
</dbReference>
<evidence type="ECO:0000256" key="1">
    <source>
        <dbReference type="ARBA" id="ARBA00004240"/>
    </source>
</evidence>
<evidence type="ECO:0000256" key="9">
    <source>
        <dbReference type="ARBA" id="ARBA00037873"/>
    </source>
</evidence>
<dbReference type="InterPro" id="IPR011992">
    <property type="entry name" value="EF-hand-dom_pair"/>
</dbReference>
<keyword evidence="6" id="KW-0106">Calcium</keyword>
<dbReference type="STRING" id="418985.A0A1V9X193"/>
<dbReference type="PANTHER" id="PTHR46212:SF10">
    <property type="entry name" value="PEFLIN"/>
    <property type="match status" value="1"/>
</dbReference>
<evidence type="ECO:0000256" key="12">
    <source>
        <dbReference type="ARBA" id="ARBA00042606"/>
    </source>
</evidence>
<evidence type="ECO:0000256" key="7">
    <source>
        <dbReference type="ARBA" id="ARBA00023136"/>
    </source>
</evidence>
<comment type="caution">
    <text evidence="14">The sequence shown here is derived from an EMBL/GenBank/DDBJ whole genome shotgun (WGS) entry which is preliminary data.</text>
</comment>
<dbReference type="Pfam" id="PF13499">
    <property type="entry name" value="EF-hand_7"/>
    <property type="match status" value="1"/>
</dbReference>
<evidence type="ECO:0000313" key="15">
    <source>
        <dbReference type="Proteomes" id="UP000192247"/>
    </source>
</evidence>
<evidence type="ECO:0000256" key="6">
    <source>
        <dbReference type="ARBA" id="ARBA00022837"/>
    </source>
</evidence>
<reference evidence="14 15" key="1">
    <citation type="journal article" date="2017" name="Gigascience">
        <title>Draft genome of the honey bee ectoparasitic mite, Tropilaelaps mercedesae, is shaped by the parasitic life history.</title>
        <authorList>
            <person name="Dong X."/>
            <person name="Armstrong S.D."/>
            <person name="Xia D."/>
            <person name="Makepeace B.L."/>
            <person name="Darby A.C."/>
            <person name="Kadowaki T."/>
        </authorList>
    </citation>
    <scope>NUCLEOTIDE SEQUENCE [LARGE SCALE GENOMIC DNA]</scope>
    <source>
        <strain evidence="14">Wuxi-XJTLU</strain>
    </source>
</reference>
<proteinExistence type="predicted"/>
<dbReference type="GO" id="GO:0048306">
    <property type="term" value="F:calcium-dependent protein binding"/>
    <property type="evidence" value="ECO:0007669"/>
    <property type="project" value="UniProtKB-ARBA"/>
</dbReference>
<evidence type="ECO:0000313" key="14">
    <source>
        <dbReference type="EMBL" id="OQR67257.1"/>
    </source>
</evidence>
<keyword evidence="15" id="KW-1185">Reference proteome</keyword>
<dbReference type="GO" id="GO:0005783">
    <property type="term" value="C:endoplasmic reticulum"/>
    <property type="evidence" value="ECO:0007669"/>
    <property type="project" value="UniProtKB-SubCell"/>
</dbReference>
<dbReference type="OrthoDB" id="10248537at2759"/>
<dbReference type="InterPro" id="IPR018247">
    <property type="entry name" value="EF_Hand_1_Ca_BS"/>
</dbReference>
<dbReference type="GO" id="GO:0005509">
    <property type="term" value="F:calcium ion binding"/>
    <property type="evidence" value="ECO:0007669"/>
    <property type="project" value="InterPro"/>
</dbReference>
<gene>
    <name evidence="14" type="ORF">BIW11_13628</name>
</gene>
<evidence type="ECO:0000256" key="10">
    <source>
        <dbReference type="ARBA" id="ARBA00041025"/>
    </source>
</evidence>
<keyword evidence="4" id="KW-0677">Repeat</keyword>
<sequence>MCYDSEEESDPGPVYQGEAMGIQTFQTAVRRPAVMKGANYPGYGYTADFPVDLGTLDEAVIYAFKIIDTNNSGRLSRSEMFATFCNPNGSQFTRETIVLLCGMFDSDSSGGLDLHDFAQLYFFMEEWLSLWEKYDTERKGWMNADEMHRALVDLGYKYIEQSVVASLVRKLGKTGKKLYPDAFIRICSVCKRVTDNFRKKDKRHDGKLRMNYNDFLKLSLRSCF</sequence>
<dbReference type="GO" id="GO:0048208">
    <property type="term" value="P:COPII vesicle coating"/>
    <property type="evidence" value="ECO:0007669"/>
    <property type="project" value="TreeGrafter"/>
</dbReference>
<dbReference type="GO" id="GO:0012507">
    <property type="term" value="C:ER to Golgi transport vesicle membrane"/>
    <property type="evidence" value="ECO:0007669"/>
    <property type="project" value="UniProtKB-SubCell"/>
</dbReference>
<evidence type="ECO:0000256" key="2">
    <source>
        <dbReference type="ARBA" id="ARBA00022490"/>
    </source>
</evidence>
<name>A0A1V9X193_9ACAR</name>
<dbReference type="InParanoid" id="A0A1V9X193"/>
<dbReference type="PROSITE" id="PS00018">
    <property type="entry name" value="EF_HAND_1"/>
    <property type="match status" value="1"/>
</dbReference>
<keyword evidence="7" id="KW-0472">Membrane</keyword>